<protein>
    <recommendedName>
        <fullName evidence="14">ATP receptor</fullName>
    </recommendedName>
</protein>
<comment type="caution">
    <text evidence="12">The sequence shown here is derived from an EMBL/GenBank/DDBJ whole genome shotgun (WGS) entry which is preliminary data.</text>
</comment>
<dbReference type="InterPro" id="IPR027309">
    <property type="entry name" value="P2X_extracellular_dom_sf"/>
</dbReference>
<dbReference type="PANTHER" id="PTHR10125">
    <property type="entry name" value="P2X PURINOCEPTOR"/>
    <property type="match status" value="1"/>
</dbReference>
<feature type="compositionally biased region" description="Acidic residues" evidence="10">
    <location>
        <begin position="1"/>
        <end position="10"/>
    </location>
</feature>
<dbReference type="EMBL" id="CAJZBQ010000006">
    <property type="protein sequence ID" value="CAG9312468.1"/>
    <property type="molecule type" value="Genomic_DNA"/>
</dbReference>
<comment type="similarity">
    <text evidence="2">Belongs to the P2X receptor family.</text>
</comment>
<evidence type="ECO:0000256" key="6">
    <source>
        <dbReference type="ARBA" id="ARBA00023065"/>
    </source>
</evidence>
<dbReference type="Gene3D" id="1.10.287.940">
    <property type="entry name" value="atp-gated p2x4 ion channel"/>
    <property type="match status" value="1"/>
</dbReference>
<feature type="transmembrane region" description="Helical" evidence="11">
    <location>
        <begin position="59"/>
        <end position="79"/>
    </location>
</feature>
<gene>
    <name evidence="12" type="ORF">BSTOLATCC_MIC6571</name>
</gene>
<evidence type="ECO:0000313" key="12">
    <source>
        <dbReference type="EMBL" id="CAG9312468.1"/>
    </source>
</evidence>
<name>A0AAU9IAX2_9CILI</name>
<sequence length="387" mass="44208">MSERDEDEENPLNNGEMRDEDEEEVVPRTRWQRFKDFMSFLKDYQTSKDVSIKDRRLGYIYKISFVVILLYLIIVVFLINKQYLDIEKVNGDIYVTLIGSARSTGDNEYVWDITEENPWGHETVSAFVPSKVIITKKQTYGLCVDPLLYCETDDDCDPIDLPNVIEGNHCQDTSEGTKGCGSWKWCPPENNDTSVIYYLEGASHQILWARWKVEFDMVGSTTKDTYSTDDIELYPGPNSNAWEVNDITLLTGSNFSDITDKGAVIQVSVVVLCVANPFEDCNTHMQARRLDEVDGGGYSIQYAHYYREGDTLYRDLYHMKGVRFLFDSLGVYIGISLYKIVLQISSALGLLIAASAITDGVMLSLLKEKSHFRMLKVKESQDFNEDD</sequence>
<keyword evidence="6" id="KW-0406">Ion transport</keyword>
<evidence type="ECO:0000313" key="13">
    <source>
        <dbReference type="Proteomes" id="UP001162131"/>
    </source>
</evidence>
<keyword evidence="9" id="KW-0407">Ion channel</keyword>
<dbReference type="PANTHER" id="PTHR10125:SF31">
    <property type="entry name" value="P2X RECEPTOR E"/>
    <property type="match status" value="1"/>
</dbReference>
<dbReference type="GO" id="GO:0016020">
    <property type="term" value="C:membrane"/>
    <property type="evidence" value="ECO:0007669"/>
    <property type="project" value="TreeGrafter"/>
</dbReference>
<dbReference type="GO" id="GO:0015267">
    <property type="term" value="F:channel activity"/>
    <property type="evidence" value="ECO:0007669"/>
    <property type="project" value="UniProtKB-ARBA"/>
</dbReference>
<keyword evidence="8" id="KW-1071">Ligand-gated ion channel</keyword>
<evidence type="ECO:0000256" key="8">
    <source>
        <dbReference type="ARBA" id="ARBA00023286"/>
    </source>
</evidence>
<dbReference type="InterPro" id="IPR059116">
    <property type="entry name" value="P2X_receptor"/>
</dbReference>
<dbReference type="GO" id="GO:0012505">
    <property type="term" value="C:endomembrane system"/>
    <property type="evidence" value="ECO:0007669"/>
    <property type="project" value="UniProtKB-SubCell"/>
</dbReference>
<keyword evidence="4 11" id="KW-0812">Transmembrane</keyword>
<dbReference type="Proteomes" id="UP001162131">
    <property type="component" value="Unassembled WGS sequence"/>
</dbReference>
<evidence type="ECO:0000256" key="9">
    <source>
        <dbReference type="ARBA" id="ARBA00023303"/>
    </source>
</evidence>
<evidence type="ECO:0000256" key="4">
    <source>
        <dbReference type="ARBA" id="ARBA00022692"/>
    </source>
</evidence>
<comment type="subcellular location">
    <subcellularLocation>
        <location evidence="1">Endomembrane system</location>
    </subcellularLocation>
</comment>
<evidence type="ECO:0000256" key="7">
    <source>
        <dbReference type="ARBA" id="ARBA00023136"/>
    </source>
</evidence>
<dbReference type="AlphaFoldDB" id="A0AAU9IAX2"/>
<evidence type="ECO:0000256" key="11">
    <source>
        <dbReference type="SAM" id="Phobius"/>
    </source>
</evidence>
<keyword evidence="5 11" id="KW-1133">Transmembrane helix</keyword>
<keyword evidence="13" id="KW-1185">Reference proteome</keyword>
<accession>A0AAU9IAX2</accession>
<reference evidence="12" key="1">
    <citation type="submission" date="2021-09" db="EMBL/GenBank/DDBJ databases">
        <authorList>
            <consortium name="AG Swart"/>
            <person name="Singh M."/>
            <person name="Singh A."/>
            <person name="Seah K."/>
            <person name="Emmerich C."/>
        </authorList>
    </citation>
    <scope>NUCLEOTIDE SEQUENCE</scope>
    <source>
        <strain evidence="12">ATCC30299</strain>
    </source>
</reference>
<evidence type="ECO:0000256" key="2">
    <source>
        <dbReference type="ARBA" id="ARBA00009848"/>
    </source>
</evidence>
<feature type="region of interest" description="Disordered" evidence="10">
    <location>
        <begin position="1"/>
        <end position="25"/>
    </location>
</feature>
<dbReference type="GO" id="GO:0070588">
    <property type="term" value="P:calcium ion transmembrane transport"/>
    <property type="evidence" value="ECO:0007669"/>
    <property type="project" value="TreeGrafter"/>
</dbReference>
<organism evidence="12 13">
    <name type="scientific">Blepharisma stoltei</name>
    <dbReference type="NCBI Taxonomy" id="1481888"/>
    <lineage>
        <taxon>Eukaryota</taxon>
        <taxon>Sar</taxon>
        <taxon>Alveolata</taxon>
        <taxon>Ciliophora</taxon>
        <taxon>Postciliodesmatophora</taxon>
        <taxon>Heterotrichea</taxon>
        <taxon>Heterotrichida</taxon>
        <taxon>Blepharismidae</taxon>
        <taxon>Blepharisma</taxon>
    </lineage>
</organism>
<feature type="transmembrane region" description="Helical" evidence="11">
    <location>
        <begin position="347"/>
        <end position="366"/>
    </location>
</feature>
<evidence type="ECO:0008006" key="14">
    <source>
        <dbReference type="Google" id="ProtNLM"/>
    </source>
</evidence>
<evidence type="ECO:0000256" key="1">
    <source>
        <dbReference type="ARBA" id="ARBA00004308"/>
    </source>
</evidence>
<dbReference type="Gene3D" id="2.60.490.10">
    <property type="entry name" value="atp-gated p2x4 ion channel domain"/>
    <property type="match status" value="1"/>
</dbReference>
<evidence type="ECO:0000256" key="5">
    <source>
        <dbReference type="ARBA" id="ARBA00022989"/>
    </source>
</evidence>
<proteinExistence type="inferred from homology"/>
<dbReference type="GO" id="GO:0007165">
    <property type="term" value="P:signal transduction"/>
    <property type="evidence" value="ECO:0007669"/>
    <property type="project" value="UniProtKB-ARBA"/>
</dbReference>
<dbReference type="Pfam" id="PF00864">
    <property type="entry name" value="P2X_receptor"/>
    <property type="match status" value="1"/>
</dbReference>
<evidence type="ECO:0000256" key="10">
    <source>
        <dbReference type="SAM" id="MobiDB-lite"/>
    </source>
</evidence>
<evidence type="ECO:0000256" key="3">
    <source>
        <dbReference type="ARBA" id="ARBA00022448"/>
    </source>
</evidence>
<keyword evidence="3" id="KW-0813">Transport</keyword>
<keyword evidence="7 11" id="KW-0472">Membrane</keyword>